<dbReference type="AlphaFoldDB" id="A0A1F7YFE9"/>
<dbReference type="EMBL" id="MGGL01000017">
    <property type="protein sequence ID" value="OGM26002.1"/>
    <property type="molecule type" value="Genomic_DNA"/>
</dbReference>
<gene>
    <name evidence="2" type="ORF">A2628_00450</name>
</gene>
<reference evidence="2 3" key="1">
    <citation type="journal article" date="2016" name="Nat. Commun.">
        <title>Thousands of microbial genomes shed light on interconnected biogeochemical processes in an aquifer system.</title>
        <authorList>
            <person name="Anantharaman K."/>
            <person name="Brown C.T."/>
            <person name="Hug L.A."/>
            <person name="Sharon I."/>
            <person name="Castelle C.J."/>
            <person name="Probst A.J."/>
            <person name="Thomas B.C."/>
            <person name="Singh A."/>
            <person name="Wilkins M.J."/>
            <person name="Karaoz U."/>
            <person name="Brodie E.L."/>
            <person name="Williams K.H."/>
            <person name="Hubbard S.S."/>
            <person name="Banfield J.F."/>
        </authorList>
    </citation>
    <scope>NUCLEOTIDE SEQUENCE [LARGE SCALE GENOMIC DNA]</scope>
</reference>
<dbReference type="Pfam" id="PF18134">
    <property type="entry name" value="AGS_C"/>
    <property type="match status" value="1"/>
</dbReference>
<dbReference type="Pfam" id="PF18144">
    <property type="entry name" value="SMODS"/>
    <property type="match status" value="1"/>
</dbReference>
<protein>
    <recommendedName>
        <fullName evidence="1">Adenylyl/Guanylyl and SMODS C-terminal sensor domain-containing protein</fullName>
    </recommendedName>
</protein>
<dbReference type="InterPro" id="IPR043519">
    <property type="entry name" value="NT_sf"/>
</dbReference>
<evidence type="ECO:0000313" key="3">
    <source>
        <dbReference type="Proteomes" id="UP000179221"/>
    </source>
</evidence>
<dbReference type="Gene3D" id="3.30.460.10">
    <property type="entry name" value="Beta Polymerase, domain 2"/>
    <property type="match status" value="1"/>
</dbReference>
<feature type="domain" description="Adenylyl/Guanylyl and SMODS C-terminal sensor" evidence="1">
    <location>
        <begin position="402"/>
        <end position="474"/>
    </location>
</feature>
<dbReference type="SUPFAM" id="SSF81301">
    <property type="entry name" value="Nucleotidyltransferase"/>
    <property type="match status" value="1"/>
</dbReference>
<dbReference type="InterPro" id="IPR040511">
    <property type="entry name" value="AGS_C"/>
</dbReference>
<name>A0A1F7YFE9_9BACT</name>
<sequence>MNKNEINTTLEEFCRKYLSPSSDERTSISKLYKQLQDILPGNEIFQSGSYKRETAVTPVHDLDVIWVLPESLQVSGEELFSRISQGEPFYFDVKKPLESLASVLTDGYRKVGMDIKIDLSQTHSVNISFPKEKDFSVDVVPALRSGRKNKYGDDVYLVPEIQKFSRGRRVEMYKAYGEKIPWILSDPKGYTSQSLELNSNLSYRKTVKFAKVWKKSCNASLIDFELKSFHLELIVVDIFLRNKSINFFDAICLFFSNLDTWLAAPTIPDMADCNMFVDSYLNDDVAGLQRERAINFASKTLDRLQSMLLKNNIDELYLLLRESLISTPPWGANSSARKLEITCQIERREKDKFRNSTNLKRIKSNLPSYALQAINGPKPMISGEYIGKEYFLLFTPLIDGLEYDDIRWLVVNNGIEALDIARIGGWRGNEFHFCEKDSISREEHTEYPGMHWIECYVIKEGVCVGSGKFYVGIRSD</sequence>
<evidence type="ECO:0000313" key="2">
    <source>
        <dbReference type="EMBL" id="OGM26002.1"/>
    </source>
</evidence>
<dbReference type="Proteomes" id="UP000179221">
    <property type="component" value="Unassembled WGS sequence"/>
</dbReference>
<comment type="caution">
    <text evidence="2">The sequence shown here is derived from an EMBL/GenBank/DDBJ whole genome shotgun (WGS) entry which is preliminary data.</text>
</comment>
<accession>A0A1F7YFE9</accession>
<evidence type="ECO:0000259" key="1">
    <source>
        <dbReference type="Pfam" id="PF18134"/>
    </source>
</evidence>
<proteinExistence type="predicted"/>
<organism evidence="2 3">
    <name type="scientific">Candidatus Woesebacteria bacterium RIFCSPHIGHO2_01_FULL_40_22</name>
    <dbReference type="NCBI Taxonomy" id="1802499"/>
    <lineage>
        <taxon>Bacteria</taxon>
        <taxon>Candidatus Woeseibacteriota</taxon>
    </lineage>
</organism>